<name>A0A4U1J0R9_9BACT</name>
<feature type="transmembrane region" description="Helical" evidence="1">
    <location>
        <begin position="42"/>
        <end position="61"/>
    </location>
</feature>
<feature type="transmembrane region" description="Helical" evidence="1">
    <location>
        <begin position="224"/>
        <end position="245"/>
    </location>
</feature>
<evidence type="ECO:0000259" key="2">
    <source>
        <dbReference type="Pfam" id="PF02517"/>
    </source>
</evidence>
<dbReference type="Proteomes" id="UP000309215">
    <property type="component" value="Unassembled WGS sequence"/>
</dbReference>
<dbReference type="GO" id="GO:0004175">
    <property type="term" value="F:endopeptidase activity"/>
    <property type="evidence" value="ECO:0007669"/>
    <property type="project" value="UniProtKB-ARBA"/>
</dbReference>
<feature type="transmembrane region" description="Helical" evidence="1">
    <location>
        <begin position="15"/>
        <end position="36"/>
    </location>
</feature>
<dbReference type="OrthoDB" id="3693644at2"/>
<keyword evidence="1" id="KW-0812">Transmembrane</keyword>
<dbReference type="GO" id="GO:0006508">
    <property type="term" value="P:proteolysis"/>
    <property type="evidence" value="ECO:0007669"/>
    <property type="project" value="UniProtKB-KW"/>
</dbReference>
<keyword evidence="1" id="KW-0472">Membrane</keyword>
<dbReference type="InterPro" id="IPR003675">
    <property type="entry name" value="Rce1/LyrA-like_dom"/>
</dbReference>
<feature type="transmembrane region" description="Helical" evidence="1">
    <location>
        <begin position="127"/>
        <end position="148"/>
    </location>
</feature>
<keyword evidence="3" id="KW-0482">Metalloprotease</keyword>
<dbReference type="AlphaFoldDB" id="A0A4U1J0R9"/>
<feature type="transmembrane region" description="Helical" evidence="1">
    <location>
        <begin position="169"/>
        <end position="188"/>
    </location>
</feature>
<keyword evidence="3" id="KW-0645">Protease</keyword>
<gene>
    <name evidence="3" type="ORF">E8A74_34045</name>
</gene>
<dbReference type="InterPro" id="IPR042150">
    <property type="entry name" value="MmRce1-like"/>
</dbReference>
<proteinExistence type="predicted"/>
<organism evidence="3 4">
    <name type="scientific">Polyangium fumosum</name>
    <dbReference type="NCBI Taxonomy" id="889272"/>
    <lineage>
        <taxon>Bacteria</taxon>
        <taxon>Pseudomonadati</taxon>
        <taxon>Myxococcota</taxon>
        <taxon>Polyangia</taxon>
        <taxon>Polyangiales</taxon>
        <taxon>Polyangiaceae</taxon>
        <taxon>Polyangium</taxon>
    </lineage>
</organism>
<dbReference type="PANTHER" id="PTHR35797:SF1">
    <property type="entry name" value="PROTEASE"/>
    <property type="match status" value="1"/>
</dbReference>
<dbReference type="RefSeq" id="WP_136933282.1">
    <property type="nucleotide sequence ID" value="NZ_SSMQ01000046.1"/>
</dbReference>
<feature type="transmembrane region" description="Helical" evidence="1">
    <location>
        <begin position="200"/>
        <end position="217"/>
    </location>
</feature>
<protein>
    <submittedName>
        <fullName evidence="3">CPBP family intramembrane metalloprotease</fullName>
    </submittedName>
</protein>
<feature type="domain" description="CAAX prenyl protease 2/Lysostaphin resistance protein A-like" evidence="2">
    <location>
        <begin position="137"/>
        <end position="237"/>
    </location>
</feature>
<dbReference type="PANTHER" id="PTHR35797">
    <property type="entry name" value="PROTEASE-RELATED"/>
    <property type="match status" value="1"/>
</dbReference>
<evidence type="ECO:0000256" key="1">
    <source>
        <dbReference type="SAM" id="Phobius"/>
    </source>
</evidence>
<dbReference type="Pfam" id="PF02517">
    <property type="entry name" value="Rce1-like"/>
    <property type="match status" value="1"/>
</dbReference>
<keyword evidence="1" id="KW-1133">Transmembrane helix</keyword>
<sequence length="299" mass="31842">MQEATDKVRRARRGLAIFFGVLLLASAPFDVQIVLHGLHPNYFLPLVWVPCFASVVARFLLREGFGDVSFRLDRRAAWAMLVGVIYPVAVGVPAYGIAWTTGMAHLEPAAMHPLGFAIPGSTPGERLLAGSIIAVTLGPLAMAVLALGEELGWRGYMLTRLIDARVPQPVLVSGVVWALWHAPLIVAGEYNGSPVPMLSLLLYIVTSVGAGTLLATLRLETGSVWPAVTMHAAWNAIVVAFFGASTNGEDAALWTGEGGVLVAIFTTAITFVLLRWRRGPGDRARGDGPGTSELGAVRL</sequence>
<dbReference type="EMBL" id="SSMQ01000046">
    <property type="protein sequence ID" value="TKD00530.1"/>
    <property type="molecule type" value="Genomic_DNA"/>
</dbReference>
<evidence type="ECO:0000313" key="4">
    <source>
        <dbReference type="Proteomes" id="UP000309215"/>
    </source>
</evidence>
<feature type="transmembrane region" description="Helical" evidence="1">
    <location>
        <begin position="251"/>
        <end position="274"/>
    </location>
</feature>
<feature type="transmembrane region" description="Helical" evidence="1">
    <location>
        <begin position="77"/>
        <end position="98"/>
    </location>
</feature>
<comment type="caution">
    <text evidence="3">The sequence shown here is derived from an EMBL/GenBank/DDBJ whole genome shotgun (WGS) entry which is preliminary data.</text>
</comment>
<dbReference type="GO" id="GO:0008237">
    <property type="term" value="F:metallopeptidase activity"/>
    <property type="evidence" value="ECO:0007669"/>
    <property type="project" value="UniProtKB-KW"/>
</dbReference>
<dbReference type="GO" id="GO:0080120">
    <property type="term" value="P:CAAX-box protein maturation"/>
    <property type="evidence" value="ECO:0007669"/>
    <property type="project" value="UniProtKB-ARBA"/>
</dbReference>
<evidence type="ECO:0000313" key="3">
    <source>
        <dbReference type="EMBL" id="TKD00530.1"/>
    </source>
</evidence>
<reference evidence="3 4" key="1">
    <citation type="submission" date="2019-04" db="EMBL/GenBank/DDBJ databases">
        <authorList>
            <person name="Li Y."/>
            <person name="Wang J."/>
        </authorList>
    </citation>
    <scope>NUCLEOTIDE SEQUENCE [LARGE SCALE GENOMIC DNA]</scope>
    <source>
        <strain evidence="3 4">DSM 14668</strain>
    </source>
</reference>
<keyword evidence="3" id="KW-0378">Hydrolase</keyword>
<accession>A0A4U1J0R9</accession>
<keyword evidence="4" id="KW-1185">Reference proteome</keyword>